<reference evidence="4 5" key="1">
    <citation type="submission" date="2017-09" db="EMBL/GenBank/DDBJ databases">
        <title>Large-scale bioinformatics analysis of Bacillus genomes uncovers conserved roles of natural products in bacterial physiology.</title>
        <authorList>
            <consortium name="Agbiome Team Llc"/>
            <person name="Bleich R.M."/>
            <person name="Grubbs K.J."/>
            <person name="Santa Maria K.C."/>
            <person name="Allen S.E."/>
            <person name="Farag S."/>
            <person name="Shank E.A."/>
            <person name="Bowers A."/>
        </authorList>
    </citation>
    <scope>NUCLEOTIDE SEQUENCE [LARGE SCALE GENOMIC DNA]</scope>
    <source>
        <strain evidence="4 5">AFS046104</strain>
    </source>
</reference>
<evidence type="ECO:0000313" key="4">
    <source>
        <dbReference type="EMBL" id="PGQ11976.1"/>
    </source>
</evidence>
<sequence length="83" mass="9512">MKKKLIFLSVILLAACSSESNVSAENQKSMRFKEIEFHQTDRNNITIIQDTKTGCKYMQTRRISSDSSTMTPLYKGDKQIDCD</sequence>
<feature type="chain" id="PRO_5012744717" description="DUF6440 domain-containing protein" evidence="2">
    <location>
        <begin position="25"/>
        <end position="83"/>
    </location>
</feature>
<dbReference type="Proteomes" id="UP000221438">
    <property type="component" value="Unassembled WGS sequence"/>
</dbReference>
<organism evidence="4 5">
    <name type="scientific">Bacillus cereus</name>
    <dbReference type="NCBI Taxonomy" id="1396"/>
    <lineage>
        <taxon>Bacteria</taxon>
        <taxon>Bacillati</taxon>
        <taxon>Bacillota</taxon>
        <taxon>Bacilli</taxon>
        <taxon>Bacillales</taxon>
        <taxon>Bacillaceae</taxon>
        <taxon>Bacillus</taxon>
        <taxon>Bacillus cereus group</taxon>
    </lineage>
</organism>
<dbReference type="InterPro" id="IPR045515">
    <property type="entry name" value="DUF6440"/>
</dbReference>
<evidence type="ECO:0000256" key="1">
    <source>
        <dbReference type="SAM" id="MobiDB-lite"/>
    </source>
</evidence>
<accession>A0A2C0F0K4</accession>
<evidence type="ECO:0000259" key="3">
    <source>
        <dbReference type="Pfam" id="PF20037"/>
    </source>
</evidence>
<dbReference type="PROSITE" id="PS51257">
    <property type="entry name" value="PROKAR_LIPOPROTEIN"/>
    <property type="match status" value="1"/>
</dbReference>
<dbReference type="EMBL" id="NUJQ01000002">
    <property type="protein sequence ID" value="PGQ11976.1"/>
    <property type="molecule type" value="Genomic_DNA"/>
</dbReference>
<dbReference type="Pfam" id="PF20037">
    <property type="entry name" value="DUF6440"/>
    <property type="match status" value="1"/>
</dbReference>
<name>A0A2C0F0K4_BACCE</name>
<keyword evidence="2" id="KW-0732">Signal</keyword>
<gene>
    <name evidence="4" type="ORF">COA08_01370</name>
</gene>
<evidence type="ECO:0000313" key="5">
    <source>
        <dbReference type="Proteomes" id="UP000221438"/>
    </source>
</evidence>
<protein>
    <recommendedName>
        <fullName evidence="3">DUF6440 domain-containing protein</fullName>
    </recommendedName>
</protein>
<proteinExistence type="predicted"/>
<feature type="region of interest" description="Disordered" evidence="1">
    <location>
        <begin position="64"/>
        <end position="83"/>
    </location>
</feature>
<feature type="signal peptide" evidence="2">
    <location>
        <begin position="1"/>
        <end position="24"/>
    </location>
</feature>
<dbReference type="AlphaFoldDB" id="A0A2C0F0K4"/>
<feature type="domain" description="DUF6440" evidence="3">
    <location>
        <begin position="31"/>
        <end position="74"/>
    </location>
</feature>
<dbReference type="RefSeq" id="WP_098774649.1">
    <property type="nucleotide sequence ID" value="NZ_NUJQ01000002.1"/>
</dbReference>
<evidence type="ECO:0000256" key="2">
    <source>
        <dbReference type="SAM" id="SignalP"/>
    </source>
</evidence>
<comment type="caution">
    <text evidence="4">The sequence shown here is derived from an EMBL/GenBank/DDBJ whole genome shotgun (WGS) entry which is preliminary data.</text>
</comment>